<protein>
    <submittedName>
        <fullName evidence="2">Uncharacterized protein</fullName>
    </submittedName>
</protein>
<evidence type="ECO:0000313" key="2">
    <source>
        <dbReference type="EMBL" id="ADU66182.1"/>
    </source>
</evidence>
<dbReference type="KEGG" id="din:Selin_1448"/>
<evidence type="ECO:0000313" key="3">
    <source>
        <dbReference type="Proteomes" id="UP000002572"/>
    </source>
</evidence>
<proteinExistence type="predicted"/>
<sequence length="167" mass="18915">MNIHSALIFVFIVLLMIFLHTSPLESSQWIGMVMPYLFIPLLISAALLGVYGNNGEAFLTTLAALAMFLLFTAEERVPGLFNKDGENQTHQEESAVDVKNISEITGAELIEKFKVWLAFQPSCDLDDYYWNPTTKRCERFDDLLPGCNKLSSEPAQRSKRYQEAQSE</sequence>
<dbReference type="EMBL" id="CP002432">
    <property type="protein sequence ID" value="ADU66182.1"/>
    <property type="molecule type" value="Genomic_DNA"/>
</dbReference>
<evidence type="ECO:0000256" key="1">
    <source>
        <dbReference type="SAM" id="Phobius"/>
    </source>
</evidence>
<dbReference type="STRING" id="653733.Selin_1448"/>
<feature type="transmembrane region" description="Helical" evidence="1">
    <location>
        <begin position="29"/>
        <end position="51"/>
    </location>
</feature>
<dbReference type="AlphaFoldDB" id="E6W6T9"/>
<feature type="transmembrane region" description="Helical" evidence="1">
    <location>
        <begin position="6"/>
        <end position="22"/>
    </location>
</feature>
<organism evidence="2 3">
    <name type="scientific">Desulfurispirillum indicum (strain ATCC BAA-1389 / DSM 22839 / S5)</name>
    <dbReference type="NCBI Taxonomy" id="653733"/>
    <lineage>
        <taxon>Bacteria</taxon>
        <taxon>Pseudomonadati</taxon>
        <taxon>Chrysiogenota</taxon>
        <taxon>Chrysiogenia</taxon>
        <taxon>Chrysiogenales</taxon>
        <taxon>Chrysiogenaceae</taxon>
        <taxon>Desulfurispirillum</taxon>
    </lineage>
</organism>
<dbReference type="InParanoid" id="E6W6T9"/>
<dbReference type="HOGENOM" id="CLU_1591867_0_0_0"/>
<dbReference type="RefSeq" id="WP_013506063.1">
    <property type="nucleotide sequence ID" value="NC_014836.1"/>
</dbReference>
<reference evidence="2 3" key="1">
    <citation type="submission" date="2010-12" db="EMBL/GenBank/DDBJ databases">
        <title>Complete sequence of Desulfurispirillum indicum S5.</title>
        <authorList>
            <consortium name="US DOE Joint Genome Institute"/>
            <person name="Lucas S."/>
            <person name="Copeland A."/>
            <person name="Lapidus A."/>
            <person name="Cheng J.-F."/>
            <person name="Goodwin L."/>
            <person name="Pitluck S."/>
            <person name="Chertkov O."/>
            <person name="Held B."/>
            <person name="Detter J.C."/>
            <person name="Han C."/>
            <person name="Tapia R."/>
            <person name="Land M."/>
            <person name="Hauser L."/>
            <person name="Kyrpides N."/>
            <person name="Ivanova N."/>
            <person name="Mikhailova N."/>
            <person name="Haggblom M."/>
            <person name="Rauschenbach I."/>
            <person name="Bini E."/>
            <person name="Woyke T."/>
        </authorList>
    </citation>
    <scope>NUCLEOTIDE SEQUENCE [LARGE SCALE GENOMIC DNA]</scope>
    <source>
        <strain evidence="3">ATCC BAA-1389 / DSM 22839 / S5</strain>
    </source>
</reference>
<dbReference type="Proteomes" id="UP000002572">
    <property type="component" value="Chromosome"/>
</dbReference>
<keyword evidence="1" id="KW-1133">Transmembrane helix</keyword>
<gene>
    <name evidence="2" type="ordered locus">Selin_1448</name>
</gene>
<accession>E6W6T9</accession>
<name>E6W6T9_DESIS</name>
<keyword evidence="3" id="KW-1185">Reference proteome</keyword>
<keyword evidence="1" id="KW-0472">Membrane</keyword>
<keyword evidence="1" id="KW-0812">Transmembrane</keyword>